<dbReference type="GO" id="GO:0000160">
    <property type="term" value="P:phosphorelay signal transduction system"/>
    <property type="evidence" value="ECO:0007669"/>
    <property type="project" value="InterPro"/>
</dbReference>
<dbReference type="SUPFAM" id="SSF52172">
    <property type="entry name" value="CheY-like"/>
    <property type="match status" value="1"/>
</dbReference>
<gene>
    <name evidence="3" type="ORF">H6F44_06750</name>
</gene>
<protein>
    <submittedName>
        <fullName evidence="3">Response regulator</fullName>
    </submittedName>
</protein>
<evidence type="ECO:0000259" key="2">
    <source>
        <dbReference type="PROSITE" id="PS50110"/>
    </source>
</evidence>
<dbReference type="Proteomes" id="UP000631421">
    <property type="component" value="Unassembled WGS sequence"/>
</dbReference>
<dbReference type="InterPro" id="IPR052893">
    <property type="entry name" value="TCS_response_regulator"/>
</dbReference>
<proteinExistence type="predicted"/>
<dbReference type="InterPro" id="IPR001789">
    <property type="entry name" value="Sig_transdc_resp-reg_receiver"/>
</dbReference>
<keyword evidence="4" id="KW-1185">Reference proteome</keyword>
<reference evidence="3" key="1">
    <citation type="journal article" date="2015" name="ISME J.">
        <title>Draft Genome Sequence of Streptomyces incarnatus NRRL8089, which Produces the Nucleoside Antibiotic Sinefungin.</title>
        <authorList>
            <person name="Oshima K."/>
            <person name="Hattori M."/>
            <person name="Shimizu H."/>
            <person name="Fukuda K."/>
            <person name="Nemoto M."/>
            <person name="Inagaki K."/>
            <person name="Tamura T."/>
        </authorList>
    </citation>
    <scope>NUCLEOTIDE SEQUENCE</scope>
    <source>
        <strain evidence="3">FACHB-1277</strain>
    </source>
</reference>
<dbReference type="PANTHER" id="PTHR44520:SF2">
    <property type="entry name" value="RESPONSE REGULATOR RCP1"/>
    <property type="match status" value="1"/>
</dbReference>
<accession>A0A926Z5N9</accession>
<comment type="caution">
    <text evidence="3">The sequence shown here is derived from an EMBL/GenBank/DDBJ whole genome shotgun (WGS) entry which is preliminary data.</text>
</comment>
<organism evidence="3 4">
    <name type="scientific">Pseudanabaena cinerea FACHB-1277</name>
    <dbReference type="NCBI Taxonomy" id="2949581"/>
    <lineage>
        <taxon>Bacteria</taxon>
        <taxon>Bacillati</taxon>
        <taxon>Cyanobacteriota</taxon>
        <taxon>Cyanophyceae</taxon>
        <taxon>Pseudanabaenales</taxon>
        <taxon>Pseudanabaenaceae</taxon>
        <taxon>Pseudanabaena</taxon>
        <taxon>Pseudanabaena cinerea</taxon>
    </lineage>
</organism>
<dbReference type="PROSITE" id="PS50110">
    <property type="entry name" value="RESPONSE_REGULATORY"/>
    <property type="match status" value="1"/>
</dbReference>
<dbReference type="SMART" id="SM00448">
    <property type="entry name" value="REC"/>
    <property type="match status" value="1"/>
</dbReference>
<dbReference type="Gene3D" id="3.40.50.2300">
    <property type="match status" value="1"/>
</dbReference>
<keyword evidence="1" id="KW-0597">Phosphoprotein</keyword>
<reference evidence="3" key="2">
    <citation type="submission" date="2020-08" db="EMBL/GenBank/DDBJ databases">
        <authorList>
            <person name="Chen M."/>
            <person name="Teng W."/>
            <person name="Zhao L."/>
            <person name="Hu C."/>
            <person name="Zhou Y."/>
            <person name="Han B."/>
            <person name="Song L."/>
            <person name="Shu W."/>
        </authorList>
    </citation>
    <scope>NUCLEOTIDE SEQUENCE</scope>
    <source>
        <strain evidence="3">FACHB-1277</strain>
    </source>
</reference>
<evidence type="ECO:0000313" key="3">
    <source>
        <dbReference type="EMBL" id="MBD2149823.1"/>
    </source>
</evidence>
<feature type="domain" description="Response regulatory" evidence="2">
    <location>
        <begin position="6"/>
        <end position="127"/>
    </location>
</feature>
<dbReference type="CDD" id="cd17557">
    <property type="entry name" value="REC_Rcp-like"/>
    <property type="match status" value="1"/>
</dbReference>
<evidence type="ECO:0000313" key="4">
    <source>
        <dbReference type="Proteomes" id="UP000631421"/>
    </source>
</evidence>
<dbReference type="EMBL" id="JACJPY010000014">
    <property type="protein sequence ID" value="MBD2149823.1"/>
    <property type="molecule type" value="Genomic_DNA"/>
</dbReference>
<evidence type="ECO:0000256" key="1">
    <source>
        <dbReference type="PROSITE-ProRule" id="PRU00169"/>
    </source>
</evidence>
<dbReference type="InterPro" id="IPR011006">
    <property type="entry name" value="CheY-like_superfamily"/>
</dbReference>
<dbReference type="Pfam" id="PF00072">
    <property type="entry name" value="Response_reg"/>
    <property type="match status" value="1"/>
</dbReference>
<name>A0A926Z5N9_9CYAN</name>
<dbReference type="AlphaFoldDB" id="A0A926Z5N9"/>
<dbReference type="RefSeq" id="WP_190350193.1">
    <property type="nucleotide sequence ID" value="NZ_JACJPY010000014.1"/>
</dbReference>
<sequence>MRSFDPILLVEDDLLDIMTLKRGLRDISANNPLHVRSDGESALDFLRDPNNPVPALILLDLNMPRMNGLEFLKILKSDPDWCKIPVVILTTSQEEQDRLASFELSAAGYIVKPLEYPAFVEKLQILYQYWRLSEIPSFAS</sequence>
<feature type="modified residue" description="4-aspartylphosphate" evidence="1">
    <location>
        <position position="60"/>
    </location>
</feature>
<dbReference type="PANTHER" id="PTHR44520">
    <property type="entry name" value="RESPONSE REGULATOR RCP1-RELATED"/>
    <property type="match status" value="1"/>
</dbReference>